<evidence type="ECO:0000256" key="1">
    <source>
        <dbReference type="ARBA" id="ARBA00010617"/>
    </source>
</evidence>
<dbReference type="InterPro" id="IPR002397">
    <property type="entry name" value="Cyt_P450_B"/>
</dbReference>
<dbReference type="GO" id="GO:0020037">
    <property type="term" value="F:heme binding"/>
    <property type="evidence" value="ECO:0007669"/>
    <property type="project" value="InterPro"/>
</dbReference>
<keyword evidence="9" id="KW-1185">Reference proteome</keyword>
<organism evidence="8 9">
    <name type="scientific">Polyangium spumosum</name>
    <dbReference type="NCBI Taxonomy" id="889282"/>
    <lineage>
        <taxon>Bacteria</taxon>
        <taxon>Pseudomonadati</taxon>
        <taxon>Myxococcota</taxon>
        <taxon>Polyangia</taxon>
        <taxon>Polyangiales</taxon>
        <taxon>Polyangiaceae</taxon>
        <taxon>Polyangium</taxon>
    </lineage>
</organism>
<evidence type="ECO:0000256" key="5">
    <source>
        <dbReference type="ARBA" id="ARBA00023004"/>
    </source>
</evidence>
<dbReference type="FunFam" id="1.10.630.10:FF:000018">
    <property type="entry name" value="Cytochrome P450 monooxygenase"/>
    <property type="match status" value="1"/>
</dbReference>
<keyword evidence="4 7" id="KW-0560">Oxidoreductase</keyword>
<dbReference type="PRINTS" id="PR00359">
    <property type="entry name" value="BP450"/>
</dbReference>
<keyword evidence="2 7" id="KW-0349">Heme</keyword>
<keyword evidence="6 7" id="KW-0503">Monooxygenase</keyword>
<dbReference type="Proteomes" id="UP000440224">
    <property type="component" value="Unassembled WGS sequence"/>
</dbReference>
<dbReference type="Pfam" id="PF00067">
    <property type="entry name" value="p450"/>
    <property type="match status" value="1"/>
</dbReference>
<dbReference type="EMBL" id="WJIE01000029">
    <property type="protein sequence ID" value="MRG98334.1"/>
    <property type="molecule type" value="Genomic_DNA"/>
</dbReference>
<evidence type="ECO:0000256" key="7">
    <source>
        <dbReference type="RuleBase" id="RU000461"/>
    </source>
</evidence>
<evidence type="ECO:0000256" key="4">
    <source>
        <dbReference type="ARBA" id="ARBA00023002"/>
    </source>
</evidence>
<dbReference type="GO" id="GO:0005506">
    <property type="term" value="F:iron ion binding"/>
    <property type="evidence" value="ECO:0007669"/>
    <property type="project" value="InterPro"/>
</dbReference>
<dbReference type="Gene3D" id="1.10.630.10">
    <property type="entry name" value="Cytochrome P450"/>
    <property type="match status" value="1"/>
</dbReference>
<dbReference type="InterPro" id="IPR017972">
    <property type="entry name" value="Cyt_P450_CS"/>
</dbReference>
<evidence type="ECO:0000313" key="9">
    <source>
        <dbReference type="Proteomes" id="UP000440224"/>
    </source>
</evidence>
<dbReference type="PRINTS" id="PR00385">
    <property type="entry name" value="P450"/>
</dbReference>
<dbReference type="PANTHER" id="PTHR46696:SF1">
    <property type="entry name" value="CYTOCHROME P450 YJIB-RELATED"/>
    <property type="match status" value="1"/>
</dbReference>
<evidence type="ECO:0000313" key="8">
    <source>
        <dbReference type="EMBL" id="MRG98334.1"/>
    </source>
</evidence>
<comment type="caution">
    <text evidence="8">The sequence shown here is derived from an EMBL/GenBank/DDBJ whole genome shotgun (WGS) entry which is preliminary data.</text>
</comment>
<dbReference type="PROSITE" id="PS00086">
    <property type="entry name" value="CYTOCHROME_P450"/>
    <property type="match status" value="1"/>
</dbReference>
<dbReference type="OrthoDB" id="4511384at2"/>
<dbReference type="CDD" id="cd11029">
    <property type="entry name" value="CYP107-like"/>
    <property type="match status" value="1"/>
</dbReference>
<dbReference type="GO" id="GO:0004497">
    <property type="term" value="F:monooxygenase activity"/>
    <property type="evidence" value="ECO:0007669"/>
    <property type="project" value="UniProtKB-KW"/>
</dbReference>
<name>A0A6N7Q7Q2_9BACT</name>
<gene>
    <name evidence="8" type="ORF">GF068_41440</name>
</gene>
<keyword evidence="3 7" id="KW-0479">Metal-binding</keyword>
<evidence type="ECO:0000256" key="6">
    <source>
        <dbReference type="ARBA" id="ARBA00023033"/>
    </source>
</evidence>
<dbReference type="AlphaFoldDB" id="A0A6N7Q7Q2"/>
<evidence type="ECO:0000256" key="2">
    <source>
        <dbReference type="ARBA" id="ARBA00022617"/>
    </source>
</evidence>
<comment type="similarity">
    <text evidence="1 7">Belongs to the cytochrome P450 family.</text>
</comment>
<sequence>MEAPMHPLFTREGRKDPHPIYRRLRAEEPITRIVEPYRKIPFRLLTRYADCSEMLRDPRFGKDFTKWSPEERQRLRVSDEFEALGKHMLSADPPDHTRLRSLVAKAFTPQIVEGLRGRIATIAEDLVSAALARDASGMDLVSQFSYPLPVTVIAELLGVPASDQDDFRRWTTVLFTPADTEEQLAHLRATGFAFFQYFMQLIERRRAEPQDDLVSGLVAAEEGGDRLSTQELVGMLFLLLVAGHETTVNLITNGMLALMDHPEQHERLASDPSLLESAVEEMLRYCGPVETTTYRFALEDLEFGGVTIRKNELVVASLLSADHDESRFPDPDRFDVGRKPNKHIAFGYGIHFCLGAPLARLEAAIAVETLLRRLPRMRLAIPREELEPSSMLLLLHAKKRLPIVF</sequence>
<dbReference type="PANTHER" id="PTHR46696">
    <property type="entry name" value="P450, PUTATIVE (EUROFUNG)-RELATED"/>
    <property type="match status" value="1"/>
</dbReference>
<accession>A0A6N7Q7Q2</accession>
<dbReference type="InterPro" id="IPR001128">
    <property type="entry name" value="Cyt_P450"/>
</dbReference>
<keyword evidence="5 7" id="KW-0408">Iron</keyword>
<protein>
    <submittedName>
        <fullName evidence="8">Cytochrome P450</fullName>
    </submittedName>
</protein>
<dbReference type="InterPro" id="IPR036396">
    <property type="entry name" value="Cyt_P450_sf"/>
</dbReference>
<reference evidence="8 9" key="1">
    <citation type="submission" date="2019-10" db="EMBL/GenBank/DDBJ databases">
        <title>A soil myxobacterium in the family Polyangiaceae.</title>
        <authorList>
            <person name="Li Y."/>
            <person name="Wang J."/>
        </authorList>
    </citation>
    <scope>NUCLEOTIDE SEQUENCE [LARGE SCALE GENOMIC DNA]</scope>
    <source>
        <strain evidence="8 9">DSM 14734</strain>
    </source>
</reference>
<dbReference type="GO" id="GO:0016705">
    <property type="term" value="F:oxidoreductase activity, acting on paired donors, with incorporation or reduction of molecular oxygen"/>
    <property type="evidence" value="ECO:0007669"/>
    <property type="project" value="InterPro"/>
</dbReference>
<proteinExistence type="inferred from homology"/>
<dbReference type="SUPFAM" id="SSF48264">
    <property type="entry name" value="Cytochrome P450"/>
    <property type="match status" value="1"/>
</dbReference>
<evidence type="ECO:0000256" key="3">
    <source>
        <dbReference type="ARBA" id="ARBA00022723"/>
    </source>
</evidence>